<dbReference type="InterPro" id="IPR020483">
    <property type="entry name" value="Uncharacterised_YgbA"/>
</dbReference>
<accession>A0A081N1W1</accession>
<gene>
    <name evidence="2" type="ORF">GZ77_18055</name>
</gene>
<evidence type="ECO:0000313" key="3">
    <source>
        <dbReference type="Proteomes" id="UP000028006"/>
    </source>
</evidence>
<feature type="region of interest" description="Disordered" evidence="1">
    <location>
        <begin position="119"/>
        <end position="142"/>
    </location>
</feature>
<dbReference type="RefSeq" id="WP_051790332.1">
    <property type="nucleotide sequence ID" value="NZ_JOKG01000004.1"/>
</dbReference>
<protein>
    <submittedName>
        <fullName evidence="2">Nitrous oxide-stimulated promoter</fullName>
    </submittedName>
</protein>
<proteinExistence type="predicted"/>
<keyword evidence="3" id="KW-1185">Reference proteome</keyword>
<evidence type="ECO:0000256" key="1">
    <source>
        <dbReference type="SAM" id="MobiDB-lite"/>
    </source>
</evidence>
<name>A0A081N1W1_9GAMM</name>
<reference evidence="2 3" key="1">
    <citation type="submission" date="2014-06" db="EMBL/GenBank/DDBJ databases">
        <title>Whole Genome Sequences of Three Symbiotic Endozoicomonas Bacteria.</title>
        <authorList>
            <person name="Neave M.J."/>
            <person name="Apprill A."/>
            <person name="Voolstra C.R."/>
        </authorList>
    </citation>
    <scope>NUCLEOTIDE SEQUENCE [LARGE SCALE GENOMIC DNA]</scope>
    <source>
        <strain evidence="2 3">LMG 24815</strain>
    </source>
</reference>
<dbReference type="Pfam" id="PF11756">
    <property type="entry name" value="YgbA_NO"/>
    <property type="match status" value="1"/>
</dbReference>
<dbReference type="AlphaFoldDB" id="A0A081N1W1"/>
<comment type="caution">
    <text evidence="2">The sequence shown here is derived from an EMBL/GenBank/DDBJ whole genome shotgun (WGS) entry which is preliminary data.</text>
</comment>
<dbReference type="Proteomes" id="UP000028006">
    <property type="component" value="Unassembled WGS sequence"/>
</dbReference>
<sequence length="142" mass="16551">MKKQVARRAKEPLEGELAKEFKTIVAMTHIYCRDHHSLKNHGSISGLCAECSEFKDFAEYRLSKCPYGQDKPTCKYCPVHCYKKEMKELARTIMIYSGPRMLLKHPILAIRHLLHDRKPVPDLPKKKRRKQDTEETVIASEQ</sequence>
<dbReference type="eggNOG" id="ENOG5032ZJK">
    <property type="taxonomic scope" value="Bacteria"/>
</dbReference>
<organism evidence="2 3">
    <name type="scientific">Endozoicomonas montiporae</name>
    <dbReference type="NCBI Taxonomy" id="1027273"/>
    <lineage>
        <taxon>Bacteria</taxon>
        <taxon>Pseudomonadati</taxon>
        <taxon>Pseudomonadota</taxon>
        <taxon>Gammaproteobacteria</taxon>
        <taxon>Oceanospirillales</taxon>
        <taxon>Endozoicomonadaceae</taxon>
        <taxon>Endozoicomonas</taxon>
    </lineage>
</organism>
<dbReference type="NCBIfam" id="NF007714">
    <property type="entry name" value="PRK10410.1-2"/>
    <property type="match status" value="1"/>
</dbReference>
<dbReference type="EMBL" id="JOKG01000004">
    <property type="protein sequence ID" value="KEQ12434.1"/>
    <property type="molecule type" value="Genomic_DNA"/>
</dbReference>
<evidence type="ECO:0000313" key="2">
    <source>
        <dbReference type="EMBL" id="KEQ12434.1"/>
    </source>
</evidence>